<organism evidence="3 4">
    <name type="scientific">Acidocella aromatica</name>
    <dbReference type="NCBI Taxonomy" id="1303579"/>
    <lineage>
        <taxon>Bacteria</taxon>
        <taxon>Pseudomonadati</taxon>
        <taxon>Pseudomonadota</taxon>
        <taxon>Alphaproteobacteria</taxon>
        <taxon>Acetobacterales</taxon>
        <taxon>Acidocellaceae</taxon>
        <taxon>Acidocella</taxon>
    </lineage>
</organism>
<name>A0A840VLB5_9PROT</name>
<comment type="caution">
    <text evidence="3">The sequence shown here is derived from an EMBL/GenBank/DDBJ whole genome shotgun (WGS) entry which is preliminary data.</text>
</comment>
<dbReference type="AlphaFoldDB" id="A0A840VLB5"/>
<gene>
    <name evidence="3" type="ORF">HNP71_000609</name>
</gene>
<dbReference type="InterPro" id="IPR051199">
    <property type="entry name" value="LPS_LOS_Heptosyltrfase"/>
</dbReference>
<dbReference type="RefSeq" id="WP_183265388.1">
    <property type="nucleotide sequence ID" value="NZ_JACHFJ010000002.1"/>
</dbReference>
<proteinExistence type="predicted"/>
<reference evidence="3 4" key="1">
    <citation type="submission" date="2020-08" db="EMBL/GenBank/DDBJ databases">
        <title>Genomic Encyclopedia of Type Strains, Phase IV (KMG-IV): sequencing the most valuable type-strain genomes for metagenomic binning, comparative biology and taxonomic classification.</title>
        <authorList>
            <person name="Goeker M."/>
        </authorList>
    </citation>
    <scope>NUCLEOTIDE SEQUENCE [LARGE SCALE GENOMIC DNA]</scope>
    <source>
        <strain evidence="3 4">DSM 27026</strain>
    </source>
</reference>
<dbReference type="GO" id="GO:0005829">
    <property type="term" value="C:cytosol"/>
    <property type="evidence" value="ECO:0007669"/>
    <property type="project" value="TreeGrafter"/>
</dbReference>
<dbReference type="PANTHER" id="PTHR30160">
    <property type="entry name" value="TETRAACYLDISACCHARIDE 4'-KINASE-RELATED"/>
    <property type="match status" value="1"/>
</dbReference>
<dbReference type="Proteomes" id="UP000553706">
    <property type="component" value="Unassembled WGS sequence"/>
</dbReference>
<dbReference type="EMBL" id="JACHFJ010000002">
    <property type="protein sequence ID" value="MBB5372371.1"/>
    <property type="molecule type" value="Genomic_DNA"/>
</dbReference>
<dbReference type="GO" id="GO:0009244">
    <property type="term" value="P:lipopolysaccharide core region biosynthetic process"/>
    <property type="evidence" value="ECO:0007669"/>
    <property type="project" value="TreeGrafter"/>
</dbReference>
<dbReference type="Gene3D" id="3.40.50.2000">
    <property type="entry name" value="Glycogen Phosphorylase B"/>
    <property type="match status" value="2"/>
</dbReference>
<evidence type="ECO:0000313" key="3">
    <source>
        <dbReference type="EMBL" id="MBB5372371.1"/>
    </source>
</evidence>
<keyword evidence="4" id="KW-1185">Reference proteome</keyword>
<dbReference type="GO" id="GO:0008713">
    <property type="term" value="F:ADP-heptose-lipopolysaccharide heptosyltransferase activity"/>
    <property type="evidence" value="ECO:0007669"/>
    <property type="project" value="TreeGrafter"/>
</dbReference>
<dbReference type="Pfam" id="PF01075">
    <property type="entry name" value="Glyco_transf_9"/>
    <property type="match status" value="1"/>
</dbReference>
<evidence type="ECO:0000313" key="4">
    <source>
        <dbReference type="Proteomes" id="UP000553706"/>
    </source>
</evidence>
<dbReference type="PANTHER" id="PTHR30160:SF1">
    <property type="entry name" value="LIPOPOLYSACCHARIDE 1,2-N-ACETYLGLUCOSAMINETRANSFERASE-RELATED"/>
    <property type="match status" value="1"/>
</dbReference>
<sequence>MKILVIKHGAFGDIVLAFPAFAAIRAAHPKARITLLTTKPYAGLLGKSPWFDRIEVDTKPEAWNLPGLLRLRRQLRGLDRVYDLQTSGRSSRYFALAGRPEWSGIAKGCALPHRDPNRDHIHTRERLAGQLRDAGIETLPVPDLSWLAGDTSGFNLPLDYAVLVPGAAPHRPEKRFPAEKFREVAAGLGLPVVVVGTAGEGDLARIIGGIDLTGRTDFFQLASVLRGAKLAIGNDTGPMHLAAAVGAHCISLFSAASDPALTAPRTPDGGWPTILRAANLQDLPVAQVLAALP</sequence>
<accession>A0A840VLB5</accession>
<dbReference type="SUPFAM" id="SSF53756">
    <property type="entry name" value="UDP-Glycosyltransferase/glycogen phosphorylase"/>
    <property type="match status" value="1"/>
</dbReference>
<protein>
    <submittedName>
        <fullName evidence="3">ADP-heptose:LPS heptosyltransferase</fullName>
    </submittedName>
</protein>
<keyword evidence="1" id="KW-0328">Glycosyltransferase</keyword>
<evidence type="ECO:0000256" key="1">
    <source>
        <dbReference type="ARBA" id="ARBA00022676"/>
    </source>
</evidence>
<dbReference type="CDD" id="cd03789">
    <property type="entry name" value="GT9_LPS_heptosyltransferase"/>
    <property type="match status" value="1"/>
</dbReference>
<keyword evidence="2 3" id="KW-0808">Transferase</keyword>
<dbReference type="InterPro" id="IPR002201">
    <property type="entry name" value="Glyco_trans_9"/>
</dbReference>
<evidence type="ECO:0000256" key="2">
    <source>
        <dbReference type="ARBA" id="ARBA00022679"/>
    </source>
</evidence>